<dbReference type="Proteomes" id="UP000887159">
    <property type="component" value="Unassembled WGS sequence"/>
</dbReference>
<evidence type="ECO:0000313" key="3">
    <source>
        <dbReference type="Proteomes" id="UP000887159"/>
    </source>
</evidence>
<name>A0A8X6RC58_TRICX</name>
<feature type="compositionally biased region" description="Acidic residues" evidence="1">
    <location>
        <begin position="24"/>
        <end position="48"/>
    </location>
</feature>
<comment type="caution">
    <text evidence="2">The sequence shown here is derived from an EMBL/GenBank/DDBJ whole genome shotgun (WGS) entry which is preliminary data.</text>
</comment>
<evidence type="ECO:0000256" key="1">
    <source>
        <dbReference type="SAM" id="MobiDB-lite"/>
    </source>
</evidence>
<protein>
    <submittedName>
        <fullName evidence="2">Uncharacterized protein</fullName>
    </submittedName>
</protein>
<reference evidence="2" key="1">
    <citation type="submission" date="2020-08" db="EMBL/GenBank/DDBJ databases">
        <title>Multicomponent nature underlies the extraordinary mechanical properties of spider dragline silk.</title>
        <authorList>
            <person name="Kono N."/>
            <person name="Nakamura H."/>
            <person name="Mori M."/>
            <person name="Yoshida Y."/>
            <person name="Ohtoshi R."/>
            <person name="Malay A.D."/>
            <person name="Moran D.A.P."/>
            <person name="Tomita M."/>
            <person name="Numata K."/>
            <person name="Arakawa K."/>
        </authorList>
    </citation>
    <scope>NUCLEOTIDE SEQUENCE</scope>
</reference>
<dbReference type="AlphaFoldDB" id="A0A8X6RC58"/>
<feature type="region of interest" description="Disordered" evidence="1">
    <location>
        <begin position="22"/>
        <end position="51"/>
    </location>
</feature>
<sequence length="129" mass="14784">MAGRNMRKFTVRETLEYIQQSLENESENNNDDEYVPLDEENVSSDEDTISNFPVQCNSRKTTLGKKKQSVNKRKKLLYSNPDEMNSGTFVTNYGTCWKSIPSGSRKLGRIAEHNVFKDKSGPNQLCRVK</sequence>
<dbReference type="EMBL" id="BMAU01021067">
    <property type="protein sequence ID" value="GFX89046.1"/>
    <property type="molecule type" value="Genomic_DNA"/>
</dbReference>
<proteinExistence type="predicted"/>
<gene>
    <name evidence="2" type="ORF">TNCV_2853461</name>
</gene>
<evidence type="ECO:0000313" key="2">
    <source>
        <dbReference type="EMBL" id="GFX89046.1"/>
    </source>
</evidence>
<organism evidence="2 3">
    <name type="scientific">Trichonephila clavipes</name>
    <name type="common">Golden silk orbweaver</name>
    <name type="synonym">Nephila clavipes</name>
    <dbReference type="NCBI Taxonomy" id="2585209"/>
    <lineage>
        <taxon>Eukaryota</taxon>
        <taxon>Metazoa</taxon>
        <taxon>Ecdysozoa</taxon>
        <taxon>Arthropoda</taxon>
        <taxon>Chelicerata</taxon>
        <taxon>Arachnida</taxon>
        <taxon>Araneae</taxon>
        <taxon>Araneomorphae</taxon>
        <taxon>Entelegynae</taxon>
        <taxon>Araneoidea</taxon>
        <taxon>Nephilidae</taxon>
        <taxon>Trichonephila</taxon>
    </lineage>
</organism>
<keyword evidence="3" id="KW-1185">Reference proteome</keyword>
<accession>A0A8X6RC58</accession>